<dbReference type="RefSeq" id="WP_140592403.1">
    <property type="nucleotide sequence ID" value="NZ_VFWZ01000002.1"/>
</dbReference>
<dbReference type="Proteomes" id="UP000315540">
    <property type="component" value="Unassembled WGS sequence"/>
</dbReference>
<reference evidence="1 2" key="1">
    <citation type="submission" date="2019-06" db="EMBL/GenBank/DDBJ databases">
        <authorList>
            <person name="Meng X."/>
        </authorList>
    </citation>
    <scope>NUCLEOTIDE SEQUENCE [LARGE SCALE GENOMIC DNA]</scope>
    <source>
        <strain evidence="1 2">M625</strain>
    </source>
</reference>
<evidence type="ECO:0000313" key="1">
    <source>
        <dbReference type="EMBL" id="TPN87764.1"/>
    </source>
</evidence>
<sequence>MKYNKQILATVFLVFFGIIQLADLHILSHDDDSGDTECETCDFISKQHHDDFVFTHITFTPKVITIPLNIVKISYRNLDHDIVSIYTFLNKAPPLA</sequence>
<keyword evidence="2" id="KW-1185">Reference proteome</keyword>
<comment type="caution">
    <text evidence="1">The sequence shown here is derived from an EMBL/GenBank/DDBJ whole genome shotgun (WGS) entry which is preliminary data.</text>
</comment>
<protein>
    <submittedName>
        <fullName evidence="1">Uncharacterized protein</fullName>
    </submittedName>
</protein>
<proteinExistence type="predicted"/>
<dbReference type="EMBL" id="VFWZ01000002">
    <property type="protein sequence ID" value="TPN87764.1"/>
    <property type="molecule type" value="Genomic_DNA"/>
</dbReference>
<dbReference type="AlphaFoldDB" id="A0A504JAR4"/>
<organism evidence="1 2">
    <name type="scientific">Aquimarina algicola</name>
    <dbReference type="NCBI Taxonomy" id="2589995"/>
    <lineage>
        <taxon>Bacteria</taxon>
        <taxon>Pseudomonadati</taxon>
        <taxon>Bacteroidota</taxon>
        <taxon>Flavobacteriia</taxon>
        <taxon>Flavobacteriales</taxon>
        <taxon>Flavobacteriaceae</taxon>
        <taxon>Aquimarina</taxon>
    </lineage>
</organism>
<evidence type="ECO:0000313" key="2">
    <source>
        <dbReference type="Proteomes" id="UP000315540"/>
    </source>
</evidence>
<accession>A0A504JAR4</accession>
<gene>
    <name evidence="1" type="ORF">FHK87_09310</name>
</gene>
<name>A0A504JAR4_9FLAO</name>
<dbReference type="OrthoDB" id="1164416at2"/>